<gene>
    <name evidence="3" type="ORF">Ga0061063_0232</name>
</gene>
<feature type="transmembrane region" description="Helical" evidence="2">
    <location>
        <begin position="253"/>
        <end position="271"/>
    </location>
</feature>
<keyword evidence="4" id="KW-1185">Reference proteome</keyword>
<dbReference type="STRING" id="375574.GCA_001418035_00032"/>
<dbReference type="EMBL" id="CYHA01000001">
    <property type="protein sequence ID" value="CUA81390.1"/>
    <property type="molecule type" value="Genomic_DNA"/>
</dbReference>
<feature type="region of interest" description="Disordered" evidence="1">
    <location>
        <begin position="1"/>
        <end position="21"/>
    </location>
</feature>
<protein>
    <submittedName>
        <fullName evidence="3">Uncharacterized protein</fullName>
    </submittedName>
</protein>
<keyword evidence="2" id="KW-0812">Transmembrane</keyword>
<dbReference type="OrthoDB" id="6858622at2"/>
<reference evidence="4" key="1">
    <citation type="submission" date="2015-08" db="EMBL/GenBank/DDBJ databases">
        <authorList>
            <person name="Varghese N."/>
        </authorList>
    </citation>
    <scope>NUCLEOTIDE SEQUENCE [LARGE SCALE GENOMIC DNA]</scope>
    <source>
        <strain evidence="4">DSM 17901</strain>
    </source>
</reference>
<evidence type="ECO:0000313" key="3">
    <source>
        <dbReference type="EMBL" id="CUA81390.1"/>
    </source>
</evidence>
<feature type="compositionally biased region" description="Basic and acidic residues" evidence="1">
    <location>
        <begin position="1"/>
        <end position="10"/>
    </location>
</feature>
<keyword evidence="2" id="KW-0472">Membrane</keyword>
<evidence type="ECO:0000256" key="2">
    <source>
        <dbReference type="SAM" id="Phobius"/>
    </source>
</evidence>
<proteinExistence type="predicted"/>
<evidence type="ECO:0000256" key="1">
    <source>
        <dbReference type="SAM" id="MobiDB-lite"/>
    </source>
</evidence>
<evidence type="ECO:0000313" key="4">
    <source>
        <dbReference type="Proteomes" id="UP000243535"/>
    </source>
</evidence>
<organism evidence="3 4">
    <name type="scientific">Gulbenkiania indica</name>
    <dbReference type="NCBI Taxonomy" id="375574"/>
    <lineage>
        <taxon>Bacteria</taxon>
        <taxon>Pseudomonadati</taxon>
        <taxon>Pseudomonadota</taxon>
        <taxon>Betaproteobacteria</taxon>
        <taxon>Neisseriales</taxon>
        <taxon>Chromobacteriaceae</taxon>
        <taxon>Gulbenkiania</taxon>
    </lineage>
</organism>
<keyword evidence="2" id="KW-1133">Transmembrane helix</keyword>
<sequence>MNAPKTDKPPLTEPAPLPAPENETYLTGIAMPLGEAVVQMTLGGQPAYGILQRSRAFTEQSDFFRVQFRGYARQADGRWLPMEGDDAQLHNTYNCAWVRLDHPSRTALFGPKGGIQLTPAFAGSGLDTFLFAQVILWAKGVRPDYSVSPGLVSMPSTTTEDERLQRNAFYASQGFQFDWQDSTQKTALYFKEKVGKLLGVWDAQAIRPFNGEDMLRMLAEQDTDRYDLELRLHQLQHRQQSLQMALQKERTTAQILMGVTVAALLFGLWAVL</sequence>
<accession>A0A0K6GRN6</accession>
<dbReference type="AlphaFoldDB" id="A0A0K6GRN6"/>
<dbReference type="Proteomes" id="UP000243535">
    <property type="component" value="Unassembled WGS sequence"/>
</dbReference>
<dbReference type="RefSeq" id="WP_054284732.1">
    <property type="nucleotide sequence ID" value="NZ_CYHA01000001.1"/>
</dbReference>
<name>A0A0K6GRN6_9NEIS</name>